<reference evidence="1 2" key="1">
    <citation type="submission" date="2015-12" db="EMBL/GenBank/DDBJ databases">
        <title>The genome of Folsomia candida.</title>
        <authorList>
            <person name="Faddeeva A."/>
            <person name="Derks M.F."/>
            <person name="Anvar Y."/>
            <person name="Smit S."/>
            <person name="Van Straalen N."/>
            <person name="Roelofs D."/>
        </authorList>
    </citation>
    <scope>NUCLEOTIDE SEQUENCE [LARGE SCALE GENOMIC DNA]</scope>
    <source>
        <strain evidence="1 2">VU population</strain>
        <tissue evidence="1">Whole body</tissue>
    </source>
</reference>
<name>A0A226DGE4_FOLCA</name>
<protein>
    <submittedName>
        <fullName evidence="1">Uncharacterized protein</fullName>
    </submittedName>
</protein>
<comment type="caution">
    <text evidence="1">The sequence shown here is derived from an EMBL/GenBank/DDBJ whole genome shotgun (WGS) entry which is preliminary data.</text>
</comment>
<accession>A0A226DGE4</accession>
<keyword evidence="2" id="KW-1185">Reference proteome</keyword>
<gene>
    <name evidence="1" type="ORF">Fcan01_20421</name>
</gene>
<sequence length="290" mass="31960">MYNQFIFIRLKMHLSTGLIFASMLAVSWGSKICPQDAIETTPQLCPRLPKTTHRLNTIRDLAWILTPRTYFLTAANTFTYASIYQALHSTCAPDSASLEGMRLMASYAFGDLTLSSGSKFIHLTCIPNSRGVQGVWSLVTSRLKRIPTYSMNWAGIEANLTSLAEKNPHLEDVVGEMGRLRCRPHPLCQSGSSKDFPFCSKGSDPGALEEAKWVLRWTDHISNATADASAMSLVGCVGKDGEAGAPSWGTLSTVQQQGRGPIEEVWEVMKGHGFGEGWFARQNYLGDYNN</sequence>
<evidence type="ECO:0000313" key="2">
    <source>
        <dbReference type="Proteomes" id="UP000198287"/>
    </source>
</evidence>
<evidence type="ECO:0000313" key="1">
    <source>
        <dbReference type="EMBL" id="OXA44283.1"/>
    </source>
</evidence>
<proteinExistence type="predicted"/>
<organism evidence="1 2">
    <name type="scientific">Folsomia candida</name>
    <name type="common">Springtail</name>
    <dbReference type="NCBI Taxonomy" id="158441"/>
    <lineage>
        <taxon>Eukaryota</taxon>
        <taxon>Metazoa</taxon>
        <taxon>Ecdysozoa</taxon>
        <taxon>Arthropoda</taxon>
        <taxon>Hexapoda</taxon>
        <taxon>Collembola</taxon>
        <taxon>Entomobryomorpha</taxon>
        <taxon>Isotomoidea</taxon>
        <taxon>Isotomidae</taxon>
        <taxon>Proisotominae</taxon>
        <taxon>Folsomia</taxon>
    </lineage>
</organism>
<dbReference type="EMBL" id="LNIX01000019">
    <property type="protein sequence ID" value="OXA44283.1"/>
    <property type="molecule type" value="Genomic_DNA"/>
</dbReference>
<dbReference type="Proteomes" id="UP000198287">
    <property type="component" value="Unassembled WGS sequence"/>
</dbReference>
<dbReference type="AlphaFoldDB" id="A0A226DGE4"/>